<dbReference type="FunFam" id="1.10.10.60:FF:000001">
    <property type="entry name" value="MYB-related transcription factor"/>
    <property type="match status" value="1"/>
</dbReference>
<dbReference type="GO" id="GO:0000712">
    <property type="term" value="P:resolution of meiotic recombination intermediates"/>
    <property type="evidence" value="ECO:0007669"/>
    <property type="project" value="TreeGrafter"/>
</dbReference>
<evidence type="ECO:0000256" key="6">
    <source>
        <dbReference type="ARBA" id="ARBA00023125"/>
    </source>
</evidence>
<dbReference type="FunFam" id="2.40.50.770:FF:000004">
    <property type="entry name" value="RecQ-mediated instability protein (DUF1767)"/>
    <property type="match status" value="1"/>
</dbReference>
<dbReference type="InterPro" id="IPR009057">
    <property type="entry name" value="Homeodomain-like_sf"/>
</dbReference>
<dbReference type="SUPFAM" id="SSF46689">
    <property type="entry name" value="Homeodomain-like"/>
    <property type="match status" value="1"/>
</dbReference>
<comment type="similarity">
    <text evidence="2">Belongs to the RMI1 family.</text>
</comment>
<accession>A0A9Q1L5K2</accession>
<evidence type="ECO:0000256" key="1">
    <source>
        <dbReference type="ARBA" id="ARBA00004123"/>
    </source>
</evidence>
<dbReference type="OrthoDB" id="341511at2759"/>
<dbReference type="Pfam" id="PF21000">
    <property type="entry name" value="RMI1_N_N"/>
    <property type="match status" value="1"/>
</dbReference>
<evidence type="ECO:0000259" key="13">
    <source>
        <dbReference type="PROSITE" id="PS51294"/>
    </source>
</evidence>
<evidence type="ECO:0000256" key="4">
    <source>
        <dbReference type="ARBA" id="ARBA00022737"/>
    </source>
</evidence>
<feature type="domain" description="Myb-like" evidence="12">
    <location>
        <begin position="644"/>
        <end position="696"/>
    </location>
</feature>
<dbReference type="FunFam" id="1.10.10.60:FF:000119">
    <property type="entry name" value="Transcription factor GAMYB"/>
    <property type="match status" value="1"/>
</dbReference>
<dbReference type="GO" id="GO:0045893">
    <property type="term" value="P:positive regulation of DNA-templated transcription"/>
    <property type="evidence" value="ECO:0007669"/>
    <property type="project" value="UniProtKB-ARBA"/>
</dbReference>
<reference evidence="15" key="1">
    <citation type="journal article" date="2023" name="Proc. Natl. Acad. Sci. U.S.A.">
        <title>Genomic and structural basis for evolution of tropane alkaloid biosynthesis.</title>
        <authorList>
            <person name="Wanga Y.-J."/>
            <person name="Taina T."/>
            <person name="Yua J.-Y."/>
            <person name="Lia J."/>
            <person name="Xua B."/>
            <person name="Chenc J."/>
            <person name="D'Auriad J.C."/>
            <person name="Huanga J.-P."/>
            <person name="Huanga S.-X."/>
        </authorList>
    </citation>
    <scope>NUCLEOTIDE SEQUENCE [LARGE SCALE GENOMIC DNA]</scope>
    <source>
        <strain evidence="15">cv. KIB-2019</strain>
    </source>
</reference>
<protein>
    <recommendedName>
        <fullName evidence="3">RecQ-mediated genome instability protein 1</fullName>
    </recommendedName>
    <alternativeName>
        <fullName evidence="10">BLM-associated protein of 75 kDa homolog</fullName>
    </alternativeName>
</protein>
<dbReference type="CDD" id="cd00167">
    <property type="entry name" value="SANT"/>
    <property type="match status" value="2"/>
</dbReference>
<feature type="compositionally biased region" description="Polar residues" evidence="11">
    <location>
        <begin position="1080"/>
        <end position="1097"/>
    </location>
</feature>
<dbReference type="GO" id="GO:0010597">
    <property type="term" value="P:green leaf volatile biosynthetic process"/>
    <property type="evidence" value="ECO:0007669"/>
    <property type="project" value="UniProtKB-ARBA"/>
</dbReference>
<dbReference type="SMART" id="SM00717">
    <property type="entry name" value="SANT"/>
    <property type="match status" value="2"/>
</dbReference>
<evidence type="ECO:0000256" key="7">
    <source>
        <dbReference type="ARBA" id="ARBA00023159"/>
    </source>
</evidence>
<evidence type="ECO:0000256" key="10">
    <source>
        <dbReference type="ARBA" id="ARBA00077519"/>
    </source>
</evidence>
<feature type="compositionally biased region" description="Polar residues" evidence="11">
    <location>
        <begin position="1017"/>
        <end position="1034"/>
    </location>
</feature>
<dbReference type="GO" id="GO:0000166">
    <property type="term" value="F:nucleotide binding"/>
    <property type="evidence" value="ECO:0007669"/>
    <property type="project" value="InterPro"/>
</dbReference>
<keyword evidence="8" id="KW-0804">Transcription</keyword>
<feature type="domain" description="HTH myb-type" evidence="13">
    <location>
        <begin position="644"/>
        <end position="696"/>
    </location>
</feature>
<evidence type="ECO:0000313" key="14">
    <source>
        <dbReference type="EMBL" id="KAJ8527854.1"/>
    </source>
</evidence>
<keyword evidence="5" id="KW-0805">Transcription regulation</keyword>
<dbReference type="GO" id="GO:0000976">
    <property type="term" value="F:transcription cis-regulatory region binding"/>
    <property type="evidence" value="ECO:0007669"/>
    <property type="project" value="UniProtKB-ARBA"/>
</dbReference>
<keyword evidence="15" id="KW-1185">Reference proteome</keyword>
<dbReference type="PANTHER" id="PTHR14790:SF15">
    <property type="entry name" value="RECQ-MEDIATED GENOME INSTABILITY PROTEIN 1"/>
    <property type="match status" value="1"/>
</dbReference>
<dbReference type="PROSITE" id="PS51294">
    <property type="entry name" value="HTH_MYB"/>
    <property type="match status" value="2"/>
</dbReference>
<feature type="compositionally biased region" description="Polar residues" evidence="11">
    <location>
        <begin position="299"/>
        <end position="315"/>
    </location>
</feature>
<evidence type="ECO:0000256" key="8">
    <source>
        <dbReference type="ARBA" id="ARBA00023163"/>
    </source>
</evidence>
<evidence type="ECO:0000313" key="15">
    <source>
        <dbReference type="Proteomes" id="UP001152561"/>
    </source>
</evidence>
<evidence type="ECO:0000256" key="3">
    <source>
        <dbReference type="ARBA" id="ARBA00018987"/>
    </source>
</evidence>
<dbReference type="Pfam" id="PF00249">
    <property type="entry name" value="Myb_DNA-binding"/>
    <property type="match status" value="2"/>
</dbReference>
<evidence type="ECO:0000259" key="12">
    <source>
        <dbReference type="PROSITE" id="PS50090"/>
    </source>
</evidence>
<dbReference type="InterPro" id="IPR013894">
    <property type="entry name" value="RMI1_OB"/>
</dbReference>
<dbReference type="GO" id="GO:0016604">
    <property type="term" value="C:nuclear body"/>
    <property type="evidence" value="ECO:0007669"/>
    <property type="project" value="TreeGrafter"/>
</dbReference>
<dbReference type="PANTHER" id="PTHR14790">
    <property type="entry name" value="RECQ-MEDIATED GENOME INSTABILITY PROTEIN 1 RMI1"/>
    <property type="match status" value="1"/>
</dbReference>
<dbReference type="InterPro" id="IPR001005">
    <property type="entry name" value="SANT/Myb"/>
</dbReference>
<keyword evidence="7" id="KW-0010">Activator</keyword>
<gene>
    <name evidence="14" type="ORF">K7X08_015305</name>
</gene>
<keyword evidence="6" id="KW-0238">DNA-binding</keyword>
<evidence type="ECO:0000256" key="9">
    <source>
        <dbReference type="ARBA" id="ARBA00023242"/>
    </source>
</evidence>
<organism evidence="14 15">
    <name type="scientific">Anisodus acutangulus</name>
    <dbReference type="NCBI Taxonomy" id="402998"/>
    <lineage>
        <taxon>Eukaryota</taxon>
        <taxon>Viridiplantae</taxon>
        <taxon>Streptophyta</taxon>
        <taxon>Embryophyta</taxon>
        <taxon>Tracheophyta</taxon>
        <taxon>Spermatophyta</taxon>
        <taxon>Magnoliopsida</taxon>
        <taxon>eudicotyledons</taxon>
        <taxon>Gunneridae</taxon>
        <taxon>Pentapetalae</taxon>
        <taxon>asterids</taxon>
        <taxon>lamiids</taxon>
        <taxon>Solanales</taxon>
        <taxon>Solanaceae</taxon>
        <taxon>Solanoideae</taxon>
        <taxon>Hyoscyameae</taxon>
        <taxon>Anisodus</taxon>
    </lineage>
</organism>
<dbReference type="GO" id="GO:0031422">
    <property type="term" value="C:RecQ family helicase-topoisomerase III complex"/>
    <property type="evidence" value="ECO:0007669"/>
    <property type="project" value="TreeGrafter"/>
</dbReference>
<dbReference type="GO" id="GO:0048235">
    <property type="term" value="P:pollen sperm cell differentiation"/>
    <property type="evidence" value="ECO:0007669"/>
    <property type="project" value="UniProtKB-ARBA"/>
</dbReference>
<dbReference type="InterPro" id="IPR042470">
    <property type="entry name" value="RMI1_N_C_sf"/>
</dbReference>
<dbReference type="PROSITE" id="PS50090">
    <property type="entry name" value="MYB_LIKE"/>
    <property type="match status" value="2"/>
</dbReference>
<dbReference type="SMART" id="SM01161">
    <property type="entry name" value="DUF1767"/>
    <property type="match status" value="1"/>
</dbReference>
<evidence type="ECO:0000256" key="5">
    <source>
        <dbReference type="ARBA" id="ARBA00023015"/>
    </source>
</evidence>
<feature type="region of interest" description="Disordered" evidence="11">
    <location>
        <begin position="1"/>
        <end position="39"/>
    </location>
</feature>
<feature type="domain" description="Myb-like" evidence="12">
    <location>
        <begin position="697"/>
        <end position="747"/>
    </location>
</feature>
<feature type="compositionally biased region" description="Polar residues" evidence="11">
    <location>
        <begin position="625"/>
        <end position="638"/>
    </location>
</feature>
<sequence>MSRRRLQIICSSSSSSDEDNEPQQLAAGNEEEIENPNNNTEMEILESSTNNFQSVTLNSPNQNPTPNHEPPNVNVFAADCGIGRVLEGLGLRLRKEWVESCVSGLEGGLVVVVRGFSRLDNNAKAKLCFEQFLYSDMNYCGAGMLPRDVHTLHLVDLKGPFVLQVDEIVNISCPLRDRYQKAAAGIKRCLKLSMTDGIQRVFGMEYRPIKDLDVLAPSGLKVAICNVHVRHGLLMLVPEVIEVLGGMVEELEEARQRLVNEINKPPRGKRTRSGVVPPLATRATNGAWPREGVAAPEQAGTSSRESMQFQAHEQGTSAISTSAAEESHPITPGPQYATTITTPVYRRDARSNFPSTPAVSVPFNMNVAGPTFSSDAASHAEDIHMADMITEDVPTRREHNDPVRLSSSTMEVEELLSDVRSDPAIPASSRSRGSVPVSSRSVHNEDVEPDSLSTAAIDVDEIDLVDELDHPFILSGGKENPFTYLASLSAKQAGMNGSASTVTGKIKCFLTGVKGFQYKQRSKYELRVFVDDGSLISEILIDHALVQKEIGFSPAEVTAALDSSVSKRVSDMKVTLKCFQKFLINFEGTMFVQLNGESPIPVATAMNQGCPASDARKKTILMAPNKNNGTSIARNNHNGSGGTRQVLKKGPWTATEDAILMEYVKKHGEGNWNAVQRNSGLMRCGKSCRLRWANHLRPHLKKGAFSLEEERLIVELHAKLGNKWARMAAQLSGRTDNEIKNYWNTRLKRRQRAGLPIYPQDIQPQNYQQENQQQHSTNIPSPFDNHQNSNYNNNSPLSLLDIFNPSTMKPSSNIISHPYQFNNNPSLPFLRTTNNINNQVKFFRNPGESLSLTLASSMKNSQLSSMVAPVPNNFSHGYSSSMPVSSQLQHIYPNFSTVTRPFAGISSNPNGLILGMGTEHRSVQSTVAKTTTSSDADNYAIDHGLSRGNSGLLEDLLEESQTLTRAEKIEENCSIENEDNKGKLVWEEYGLTEEAADAILTEESTYNFAHGDEDDATQNNHSEQSSPLNSSSGITTKEASLELGNQVDDDIMRFLDNFPLGVPSPDWCDDDQNHHDQQNTSNGHSFECNQIQFSKSR</sequence>
<feature type="region of interest" description="Disordered" evidence="11">
    <location>
        <begin position="418"/>
        <end position="450"/>
    </location>
</feature>
<name>A0A9Q1L5K2_9SOLA</name>
<evidence type="ECO:0000256" key="2">
    <source>
        <dbReference type="ARBA" id="ARBA00006395"/>
    </source>
</evidence>
<dbReference type="GO" id="GO:0040008">
    <property type="term" value="P:regulation of growth"/>
    <property type="evidence" value="ECO:0007669"/>
    <property type="project" value="UniProtKB-ARBA"/>
</dbReference>
<feature type="compositionally biased region" description="Low complexity" evidence="11">
    <location>
        <begin position="428"/>
        <end position="441"/>
    </location>
</feature>
<comment type="subcellular location">
    <subcellularLocation>
        <location evidence="1">Nucleus</location>
    </subcellularLocation>
</comment>
<dbReference type="Proteomes" id="UP001152561">
    <property type="component" value="Unassembled WGS sequence"/>
</dbReference>
<feature type="region of interest" description="Disordered" evidence="11">
    <location>
        <begin position="625"/>
        <end position="647"/>
    </location>
</feature>
<feature type="region of interest" description="Disordered" evidence="11">
    <location>
        <begin position="1009"/>
        <end position="1034"/>
    </location>
</feature>
<proteinExistence type="inferred from homology"/>
<dbReference type="Gene3D" id="1.10.10.60">
    <property type="entry name" value="Homeodomain-like"/>
    <property type="match status" value="2"/>
</dbReference>
<keyword evidence="9" id="KW-0539">Nucleus</keyword>
<dbReference type="InterPro" id="IPR032199">
    <property type="entry name" value="RMI1_C"/>
</dbReference>
<dbReference type="Pfam" id="PF16099">
    <property type="entry name" value="RMI1_C"/>
    <property type="match status" value="1"/>
</dbReference>
<evidence type="ECO:0000256" key="11">
    <source>
        <dbReference type="SAM" id="MobiDB-lite"/>
    </source>
</evidence>
<dbReference type="GO" id="GO:0000724">
    <property type="term" value="P:double-strand break repair via homologous recombination"/>
    <property type="evidence" value="ECO:0007669"/>
    <property type="project" value="TreeGrafter"/>
</dbReference>
<feature type="region of interest" description="Disordered" evidence="11">
    <location>
        <begin position="1066"/>
        <end position="1097"/>
    </location>
</feature>
<keyword evidence="4" id="KW-0677">Repeat</keyword>
<comment type="caution">
    <text evidence="14">The sequence shown here is derived from an EMBL/GenBank/DDBJ whole genome shotgun (WGS) entry which is preliminary data.</text>
</comment>
<dbReference type="Gene3D" id="2.40.50.770">
    <property type="entry name" value="RecQ-mediated genome instability protein Rmi1, C-terminal domain"/>
    <property type="match status" value="1"/>
</dbReference>
<dbReference type="InterPro" id="IPR017930">
    <property type="entry name" value="Myb_dom"/>
</dbReference>
<dbReference type="EMBL" id="JAJAGQ010000023">
    <property type="protein sequence ID" value="KAJ8527854.1"/>
    <property type="molecule type" value="Genomic_DNA"/>
</dbReference>
<feature type="region of interest" description="Disordered" evidence="11">
    <location>
        <begin position="264"/>
        <end position="338"/>
    </location>
</feature>
<dbReference type="InterPro" id="IPR049363">
    <property type="entry name" value="RMI1_N"/>
</dbReference>
<dbReference type="AlphaFoldDB" id="A0A9Q1L5K2"/>
<dbReference type="Pfam" id="PF08585">
    <property type="entry name" value="RMI1_N_C"/>
    <property type="match status" value="1"/>
</dbReference>
<feature type="domain" description="HTH myb-type" evidence="13">
    <location>
        <begin position="697"/>
        <end position="751"/>
    </location>
</feature>